<accession>A0A8J8GCI2</accession>
<reference evidence="2" key="1">
    <citation type="submission" date="2020-06" db="EMBL/GenBank/DDBJ databases">
        <title>A novel thermopfilic bacterium from Erzurum, Turkey.</title>
        <authorList>
            <person name="Adiguzel A."/>
            <person name="Ay H."/>
            <person name="Baltaci M.O."/>
        </authorList>
    </citation>
    <scope>NUCLEOTIDE SEQUENCE</scope>
    <source>
        <strain evidence="2">P2</strain>
    </source>
</reference>
<organism evidence="2 3">
    <name type="scientific">Calidifontibacillus erzurumensis</name>
    <dbReference type="NCBI Taxonomy" id="2741433"/>
    <lineage>
        <taxon>Bacteria</taxon>
        <taxon>Bacillati</taxon>
        <taxon>Bacillota</taxon>
        <taxon>Bacilli</taxon>
        <taxon>Bacillales</taxon>
        <taxon>Bacillaceae</taxon>
        <taxon>Calidifontibacillus/Schinkia group</taxon>
        <taxon>Calidifontibacillus</taxon>
    </lineage>
</organism>
<feature type="transmembrane region" description="Helical" evidence="1">
    <location>
        <begin position="5"/>
        <end position="23"/>
    </location>
</feature>
<feature type="transmembrane region" description="Helical" evidence="1">
    <location>
        <begin position="29"/>
        <end position="52"/>
    </location>
</feature>
<evidence type="ECO:0000256" key="1">
    <source>
        <dbReference type="SAM" id="Phobius"/>
    </source>
</evidence>
<dbReference type="RefSeq" id="WP_173729832.1">
    <property type="nucleotide sequence ID" value="NZ_JABTTE010000002.1"/>
</dbReference>
<dbReference type="AlphaFoldDB" id="A0A8J8GCI2"/>
<sequence>MAILVYIFIGMIIGSIFMLTPHVEFKSVWSFLLLVIGWLPLFLVGVLFLSFFDRNKMMI</sequence>
<keyword evidence="1" id="KW-0472">Membrane</keyword>
<protein>
    <submittedName>
        <fullName evidence="2">Uncharacterized protein</fullName>
    </submittedName>
</protein>
<dbReference type="Proteomes" id="UP000625804">
    <property type="component" value="Unassembled WGS sequence"/>
</dbReference>
<comment type="caution">
    <text evidence="2">The sequence shown here is derived from an EMBL/GenBank/DDBJ whole genome shotgun (WGS) entry which is preliminary data.</text>
</comment>
<evidence type="ECO:0000313" key="2">
    <source>
        <dbReference type="EMBL" id="NSL50636.1"/>
    </source>
</evidence>
<gene>
    <name evidence="2" type="ORF">HR057_02520</name>
</gene>
<dbReference type="EMBL" id="JABTTE010000002">
    <property type="protein sequence ID" value="NSL50636.1"/>
    <property type="molecule type" value="Genomic_DNA"/>
</dbReference>
<keyword evidence="3" id="KW-1185">Reference proteome</keyword>
<evidence type="ECO:0000313" key="3">
    <source>
        <dbReference type="Proteomes" id="UP000625804"/>
    </source>
</evidence>
<proteinExistence type="predicted"/>
<keyword evidence="1" id="KW-0812">Transmembrane</keyword>
<name>A0A8J8GCI2_9BACI</name>
<keyword evidence="1" id="KW-1133">Transmembrane helix</keyword>